<evidence type="ECO:0000256" key="2">
    <source>
        <dbReference type="ARBA" id="ARBA00022490"/>
    </source>
</evidence>
<feature type="compositionally biased region" description="Basic and acidic residues" evidence="6">
    <location>
        <begin position="298"/>
        <end position="311"/>
    </location>
</feature>
<feature type="region of interest" description="Disordered" evidence="6">
    <location>
        <begin position="1"/>
        <end position="119"/>
    </location>
</feature>
<feature type="compositionally biased region" description="Low complexity" evidence="6">
    <location>
        <begin position="249"/>
        <end position="267"/>
    </location>
</feature>
<evidence type="ECO:0000256" key="1">
    <source>
        <dbReference type="ARBA" id="ARBA00004245"/>
    </source>
</evidence>
<feature type="region of interest" description="Disordered" evidence="6">
    <location>
        <begin position="2042"/>
        <end position="2109"/>
    </location>
</feature>
<gene>
    <name evidence="9" type="primary">107366916</name>
</gene>
<dbReference type="HOGENOM" id="CLU_232278_0_0_1"/>
<dbReference type="SMART" id="SM00054">
    <property type="entry name" value="EFh"/>
    <property type="match status" value="2"/>
</dbReference>
<keyword evidence="5" id="KW-0175">Coiled coil</keyword>
<dbReference type="Gene3D" id="1.10.238.10">
    <property type="entry name" value="EF-hand"/>
    <property type="match status" value="1"/>
</dbReference>
<feature type="region of interest" description="Disordered" evidence="6">
    <location>
        <begin position="178"/>
        <end position="328"/>
    </location>
</feature>
<dbReference type="InterPro" id="IPR003108">
    <property type="entry name" value="GAR_dom"/>
</dbReference>
<dbReference type="InterPro" id="IPR036534">
    <property type="entry name" value="GAR_dom_sf"/>
</dbReference>
<dbReference type="SMART" id="SM00150">
    <property type="entry name" value="SPEC"/>
    <property type="match status" value="8"/>
</dbReference>
<reference evidence="10" key="1">
    <citation type="submission" date="2011-08" db="EMBL/GenBank/DDBJ databases">
        <authorList>
            <person name="Rombauts S."/>
        </authorList>
    </citation>
    <scope>NUCLEOTIDE SEQUENCE</scope>
    <source>
        <strain evidence="10">London</strain>
    </source>
</reference>
<evidence type="ECO:0000259" key="8">
    <source>
        <dbReference type="PROSITE" id="PS51460"/>
    </source>
</evidence>
<keyword evidence="4" id="KW-0206">Cytoskeleton</keyword>
<evidence type="ECO:0000256" key="4">
    <source>
        <dbReference type="ARBA" id="ARBA00023212"/>
    </source>
</evidence>
<dbReference type="GO" id="GO:0005198">
    <property type="term" value="F:structural molecule activity"/>
    <property type="evidence" value="ECO:0007669"/>
    <property type="project" value="TreeGrafter"/>
</dbReference>
<feature type="coiled-coil region" evidence="5">
    <location>
        <begin position="1023"/>
        <end position="1050"/>
    </location>
</feature>
<feature type="compositionally biased region" description="Basic and acidic residues" evidence="6">
    <location>
        <begin position="221"/>
        <end position="233"/>
    </location>
</feature>
<keyword evidence="3" id="KW-0106">Calcium</keyword>
<feature type="domain" description="GAR" evidence="8">
    <location>
        <begin position="1915"/>
        <end position="1994"/>
    </location>
</feature>
<comment type="subcellular location">
    <subcellularLocation>
        <location evidence="1">Cytoplasm</location>
        <location evidence="1">Cytoskeleton</location>
    </subcellularLocation>
</comment>
<dbReference type="Proteomes" id="UP000015104">
    <property type="component" value="Unassembled WGS sequence"/>
</dbReference>
<dbReference type="SUPFAM" id="SSF75399">
    <property type="entry name" value="Plakin repeat"/>
    <property type="match status" value="1"/>
</dbReference>
<feature type="domain" description="EF-hand" evidence="7">
    <location>
        <begin position="1853"/>
        <end position="1888"/>
    </location>
</feature>
<dbReference type="EnsemblMetazoa" id="tetur20g02920.1">
    <property type="protein sequence ID" value="tetur20g02920.1"/>
    <property type="gene ID" value="tetur20g02920"/>
</dbReference>
<feature type="compositionally biased region" description="Polar residues" evidence="6">
    <location>
        <begin position="316"/>
        <end position="328"/>
    </location>
</feature>
<keyword evidence="2" id="KW-0963">Cytoplasm</keyword>
<evidence type="ECO:0000256" key="6">
    <source>
        <dbReference type="SAM" id="MobiDB-lite"/>
    </source>
</evidence>
<dbReference type="PROSITE" id="PS50222">
    <property type="entry name" value="EF_HAND_2"/>
    <property type="match status" value="2"/>
</dbReference>
<dbReference type="InterPro" id="IPR018247">
    <property type="entry name" value="EF_Hand_1_Ca_BS"/>
</dbReference>
<dbReference type="InterPro" id="IPR018159">
    <property type="entry name" value="Spectrin/alpha-actinin"/>
</dbReference>
<dbReference type="eggNOG" id="KOG0516">
    <property type="taxonomic scope" value="Eukaryota"/>
</dbReference>
<reference evidence="9" key="2">
    <citation type="submission" date="2015-06" db="UniProtKB">
        <authorList>
            <consortium name="EnsemblMetazoa"/>
        </authorList>
    </citation>
    <scope>IDENTIFICATION</scope>
</reference>
<dbReference type="GO" id="GO:0005737">
    <property type="term" value="C:cytoplasm"/>
    <property type="evidence" value="ECO:0007669"/>
    <property type="project" value="TreeGrafter"/>
</dbReference>
<dbReference type="SUPFAM" id="SSF47473">
    <property type="entry name" value="EF-hand"/>
    <property type="match status" value="1"/>
</dbReference>
<evidence type="ECO:0000256" key="5">
    <source>
        <dbReference type="SAM" id="Coils"/>
    </source>
</evidence>
<feature type="compositionally biased region" description="Basic and acidic residues" evidence="6">
    <location>
        <begin position="2083"/>
        <end position="2109"/>
    </location>
</feature>
<dbReference type="InterPro" id="IPR043197">
    <property type="entry name" value="Plakin"/>
</dbReference>
<dbReference type="Pfam" id="PF02187">
    <property type="entry name" value="GAS2"/>
    <property type="match status" value="1"/>
</dbReference>
<feature type="compositionally biased region" description="Polar residues" evidence="6">
    <location>
        <begin position="234"/>
        <end position="248"/>
    </location>
</feature>
<dbReference type="PROSITE" id="PS51460">
    <property type="entry name" value="GAR"/>
    <property type="match status" value="1"/>
</dbReference>
<evidence type="ECO:0000313" key="10">
    <source>
        <dbReference type="Proteomes" id="UP000015104"/>
    </source>
</evidence>
<keyword evidence="10" id="KW-1185">Reference proteome</keyword>
<dbReference type="SUPFAM" id="SSF143575">
    <property type="entry name" value="GAS2 domain-like"/>
    <property type="match status" value="1"/>
</dbReference>
<feature type="domain" description="EF-hand" evidence="7">
    <location>
        <begin position="1889"/>
        <end position="1924"/>
    </location>
</feature>
<dbReference type="InterPro" id="IPR002048">
    <property type="entry name" value="EF_hand_dom"/>
</dbReference>
<dbReference type="GO" id="GO:0005886">
    <property type="term" value="C:plasma membrane"/>
    <property type="evidence" value="ECO:0007669"/>
    <property type="project" value="UniProtKB-SubCell"/>
</dbReference>
<dbReference type="GO" id="GO:0045104">
    <property type="term" value="P:intermediate filament cytoskeleton organization"/>
    <property type="evidence" value="ECO:0007669"/>
    <property type="project" value="InterPro"/>
</dbReference>
<feature type="coiled-coil region" evidence="5">
    <location>
        <begin position="729"/>
        <end position="766"/>
    </location>
</feature>
<name>T1KTE5_TETUR</name>
<dbReference type="InterPro" id="IPR002017">
    <property type="entry name" value="Spectrin_repeat"/>
</dbReference>
<dbReference type="KEGG" id="tut:107366916"/>
<dbReference type="PROSITE" id="PS00018">
    <property type="entry name" value="EF_HAND_1"/>
    <property type="match status" value="2"/>
</dbReference>
<dbReference type="GO" id="GO:0005882">
    <property type="term" value="C:intermediate filament"/>
    <property type="evidence" value="ECO:0007669"/>
    <property type="project" value="TreeGrafter"/>
</dbReference>
<evidence type="ECO:0008006" key="11">
    <source>
        <dbReference type="Google" id="ProtNLM"/>
    </source>
</evidence>
<sequence>MADEGQSNEKFNETRSKSIIIRSPDGKSITKHTSIHITRVNGGSPVGRITDGNGSRPVSSASTVSFESQRPSSQPMEGSKSETVYQFKSTSPNRLSSLPQGSDSSPAINTINTHSNSKLYTNGTLVPAIRRTSSSLQISVNIRSPSANDLIYSKPSSPLPIRRSQTTFESSWILSSSSSYQPNQLSQSPIGDRNSRSSSSLSFRSTSQLSNNKPTTADVTVQKEKPEEAREKQPLTTKSQTKGTANGLSSASSSPSPQPSSSQIKSQVAIDIKCGRRSEPSPSRISITRETVSSRTIKPKDVVIDSSEKHGKAIKSRSSSPVKESIVRSSLKVNQDKEKSIHKSETIVTKESTDETEIYEKTLTVPLDGWTVSDAIEKGFLDTINGTFTVPESDHQISLKDCCRLKIINPSSAEVVDPSRPFTRPTNLSLAFERGLIDSYGHYLGNEREPKISLEQALDRKYVTLNEKVKTSSLMARKVIKISRSKSNQLNVTLEPELLAKAKADSQLVKRVMEEPKSYPREVAIEENKNITEIAFIDDDDEIREIDSEVEDGRTTRTTIETIRADDLETETIAADFVVGETLSTCSDSGDENWTEIVDEISQRLDIIKENEKFQSAYSKLSAWLETIKTRLNELGPVGNDLKMISSQRSKLSSIRSEFKSRLIERQTFTASSKFLSTRMDPNCGEYQQIERLTSKLLTQWKKCESLLNEKEREVKGLDSFIESFGGKMSQLENDIDCLTSELDDLKMSDAKVKEKSNRLETINEQLTISKSTLAECEVITDHLYQLVGEQTRADEVRSKFNSIERKSVELSNEIEAVTKYLNKLRDFETCEASLNDWLTKVSTQLESPLKVSTDETELKNELTDVEGLRSQFDKRESDLRSLESMGVGLLEAASSLATGAAAVQEISRVSGRVESIQLTWNELSKEVENRIGRLENALKSYVTIKSYLMSISNWLDELDVELSNVSDLTYEQGSLEVQLKAIEAIASEMNGKSAEYDKISQITLDSFNVGVKESREEINGIIDRWNSIAKDTEERRSRLKNLLDSLKSLDAYVDEISADFEVFNSKIDTSGLMESPTFESRSIDRVKSFLESVKSLERKVDRASTIGKDLSKQFEIIGQSSMPIEVSKVEPLGRIKSLSTRVSNLRHSIEARHSLLNTTKTSVDKIQRKTDSVDRTLTRLIEVSNKLPTIVTRDSITLVKQRDETIELKEEVIKFASEIKELKTAIENEKSCLSTFHVTYKTFLSNVESIDSRRINLLSFLTERLGKIEYSLKEAQDVEATLHEFADWLKTIESIGDSMEEPSYLVDTIEKQLKETADCQVSITSKRDILVDLERRGPRREKEMLVSIRSRYNKLTSKVTKRNCTLERNLKQAKEFIEKWNGLINWLSGTETIISSHENINCSSIQLTIGTLRELNRDFDHKQGHLDSICRLGRNLKDKSPKSDGDSFRNLIDTLRNRWTDDYKSVTDLLRKAEKVSNVLDRYRKLVKQLKDWLSEAVISFDRLQGDPEIVLRLMKDHANFTKQLALKNDSMIVLKDCLDELVELLPEDCPDIDTVTSEYSNLSQSWDELNLLSQEKEMKLQEALDSAELLKNRVNKMLNWLIEVETSLGKYKSSPGSSHDELNLRLHIDEINGHIEKMGSIVSDRDEIISIAKTVLTDCHPDAVFAVRHYIELIESTWDDVARQLSKKESELRSKLDEIVEKAAYLAELSGWLTTRETEYDLLDGKSIPNEIEPIQEFIDEMEAYRMSVHSKESELDKLCEDNRKEPTNKARRRIGQDPVSYAKLATDLPLEQIDDPKVVDIITRWRSLASKTRDRLIRLRSKLNFYHELEKLRDFDFDTWKRKFIDWLDNRSARLMDFYRKLDDNRDNKITYDEFIDGFLRHKFPASRSELQRVAAIFDRNNDGFIDNREWMEKLKDPSEVEMIVSEMRKQSAKCTCLSKYRVHQVEDKKYQFGESHKMRLVRILRSDIMVRVGGGWISLNEFLLKNDPCRAKGRTNVELREPLADGVSQGMASFQSRSPFFANNNSFVGPITNIREKTERSVPMSISADQDEDNDEDIDEDSICGGETSRPQSRLTFTAKEERCPSRGSHVGEKRLRIDTRPRWH</sequence>
<dbReference type="EMBL" id="CAEY01000525">
    <property type="status" value="NOT_ANNOTATED_CDS"/>
    <property type="molecule type" value="Genomic_DNA"/>
</dbReference>
<feature type="compositionally biased region" description="Low complexity" evidence="6">
    <location>
        <begin position="196"/>
        <end position="210"/>
    </location>
</feature>
<dbReference type="CDD" id="cd00051">
    <property type="entry name" value="EFh"/>
    <property type="match status" value="1"/>
</dbReference>
<dbReference type="SUPFAM" id="SSF46966">
    <property type="entry name" value="Spectrin repeat"/>
    <property type="match status" value="7"/>
</dbReference>
<dbReference type="Pfam" id="PF00435">
    <property type="entry name" value="Spectrin"/>
    <property type="match status" value="1"/>
</dbReference>
<accession>T1KTE5</accession>
<dbReference type="OrthoDB" id="2250192at2759"/>
<evidence type="ECO:0000256" key="3">
    <source>
        <dbReference type="ARBA" id="ARBA00022837"/>
    </source>
</evidence>
<dbReference type="Gene3D" id="3.30.920.20">
    <property type="entry name" value="Gas2-like domain"/>
    <property type="match status" value="1"/>
</dbReference>
<protein>
    <recommendedName>
        <fullName evidence="11">GAR domain-containing protein</fullName>
    </recommendedName>
</protein>
<proteinExistence type="predicted"/>
<dbReference type="PANTHER" id="PTHR23169">
    <property type="entry name" value="ENVOPLAKIN"/>
    <property type="match status" value="1"/>
</dbReference>
<organism evidence="9 10">
    <name type="scientific">Tetranychus urticae</name>
    <name type="common">Two-spotted spider mite</name>
    <dbReference type="NCBI Taxonomy" id="32264"/>
    <lineage>
        <taxon>Eukaryota</taxon>
        <taxon>Metazoa</taxon>
        <taxon>Ecdysozoa</taxon>
        <taxon>Arthropoda</taxon>
        <taxon>Chelicerata</taxon>
        <taxon>Arachnida</taxon>
        <taxon>Acari</taxon>
        <taxon>Acariformes</taxon>
        <taxon>Trombidiformes</taxon>
        <taxon>Prostigmata</taxon>
        <taxon>Eleutherengona</taxon>
        <taxon>Raphignathae</taxon>
        <taxon>Tetranychoidea</taxon>
        <taxon>Tetranychidae</taxon>
        <taxon>Tetranychus</taxon>
    </lineage>
</organism>
<evidence type="ECO:0000259" key="7">
    <source>
        <dbReference type="PROSITE" id="PS50222"/>
    </source>
</evidence>
<dbReference type="PANTHER" id="PTHR23169:SF23">
    <property type="entry name" value="SHORT STOP, ISOFORM H"/>
    <property type="match status" value="1"/>
</dbReference>
<dbReference type="GO" id="GO:0042060">
    <property type="term" value="P:wound healing"/>
    <property type="evidence" value="ECO:0007669"/>
    <property type="project" value="TreeGrafter"/>
</dbReference>
<dbReference type="STRING" id="32264.T1KTE5"/>
<dbReference type="OMA" id="HITRVNG"/>
<feature type="compositionally biased region" description="Low complexity" evidence="6">
    <location>
        <begin position="280"/>
        <end position="289"/>
    </location>
</feature>
<evidence type="ECO:0000313" key="9">
    <source>
        <dbReference type="EnsemblMetazoa" id="tetur20g02920.1"/>
    </source>
</evidence>
<feature type="compositionally biased region" description="Polar residues" evidence="6">
    <location>
        <begin position="52"/>
        <end position="119"/>
    </location>
</feature>
<dbReference type="SMART" id="SM00243">
    <property type="entry name" value="GAS2"/>
    <property type="match status" value="1"/>
</dbReference>
<feature type="compositionally biased region" description="Acidic residues" evidence="6">
    <location>
        <begin position="2053"/>
        <end position="2066"/>
    </location>
</feature>
<dbReference type="Gene3D" id="1.20.58.60">
    <property type="match status" value="6"/>
</dbReference>
<feature type="compositionally biased region" description="Low complexity" evidence="6">
    <location>
        <begin position="178"/>
        <end position="189"/>
    </location>
</feature>
<dbReference type="GO" id="GO:0005509">
    <property type="term" value="F:calcium ion binding"/>
    <property type="evidence" value="ECO:0007669"/>
    <property type="project" value="InterPro"/>
</dbReference>
<dbReference type="InterPro" id="IPR011992">
    <property type="entry name" value="EF-hand-dom_pair"/>
</dbReference>
<dbReference type="GO" id="GO:0008017">
    <property type="term" value="F:microtubule binding"/>
    <property type="evidence" value="ECO:0007669"/>
    <property type="project" value="InterPro"/>
</dbReference>
<dbReference type="InterPro" id="IPR035915">
    <property type="entry name" value="Plakin_repeat_sf"/>
</dbReference>
<dbReference type="CDD" id="cd00176">
    <property type="entry name" value="SPEC"/>
    <property type="match status" value="3"/>
</dbReference>